<keyword evidence="5" id="KW-1185">Reference proteome</keyword>
<dbReference type="Gene3D" id="3.40.50.620">
    <property type="entry name" value="HUPs"/>
    <property type="match status" value="1"/>
</dbReference>
<dbReference type="Proteomes" id="UP000015525">
    <property type="component" value="Unassembled WGS sequence"/>
</dbReference>
<dbReference type="PATRIC" id="fig|1329909.3.peg.546"/>
<dbReference type="SUPFAM" id="SSF52402">
    <property type="entry name" value="Adenine nucleotide alpha hydrolases-like"/>
    <property type="match status" value="1"/>
</dbReference>
<name>T0H6Y7_9SPHN</name>
<dbReference type="Pfam" id="PF00582">
    <property type="entry name" value="Usp"/>
    <property type="match status" value="1"/>
</dbReference>
<dbReference type="InterPro" id="IPR014729">
    <property type="entry name" value="Rossmann-like_a/b/a_fold"/>
</dbReference>
<dbReference type="EMBL" id="ATHO01000021">
    <property type="protein sequence ID" value="EQB12106.1"/>
    <property type="molecule type" value="Genomic_DNA"/>
</dbReference>
<dbReference type="InterPro" id="IPR006016">
    <property type="entry name" value="UspA"/>
</dbReference>
<proteinExistence type="inferred from homology"/>
<reference evidence="4 5" key="1">
    <citation type="journal article" date="2013" name="Genome Announc.">
        <title>Draft Genome Sequence of Sphingobium quisquiliarum Strain P25T, a Novel Hexachlorocyclohexane (HCH)-Degrading Bacterium Isolated from an HCH Dumpsite.</title>
        <authorList>
            <person name="Kumar Singh A."/>
            <person name="Sangwan N."/>
            <person name="Sharma A."/>
            <person name="Gupta V."/>
            <person name="Khurana J.P."/>
            <person name="Lal R."/>
        </authorList>
    </citation>
    <scope>NUCLEOTIDE SEQUENCE [LARGE SCALE GENOMIC DNA]</scope>
    <source>
        <strain evidence="4 5">P25</strain>
    </source>
</reference>
<protein>
    <recommendedName>
        <fullName evidence="2">Universal stress protein</fullName>
    </recommendedName>
</protein>
<dbReference type="CDD" id="cd00293">
    <property type="entry name" value="USP-like"/>
    <property type="match status" value="1"/>
</dbReference>
<comment type="similarity">
    <text evidence="1 2">Belongs to the universal stress protein A family.</text>
</comment>
<dbReference type="RefSeq" id="WP_021236899.1">
    <property type="nucleotide sequence ID" value="NZ_ATHO01000021.1"/>
</dbReference>
<keyword evidence="2" id="KW-0963">Cytoplasm</keyword>
<dbReference type="PRINTS" id="PR01438">
    <property type="entry name" value="UNVRSLSTRESS"/>
</dbReference>
<evidence type="ECO:0000256" key="2">
    <source>
        <dbReference type="PIRNR" id="PIRNR006276"/>
    </source>
</evidence>
<evidence type="ECO:0000313" key="4">
    <source>
        <dbReference type="EMBL" id="EQB12106.1"/>
    </source>
</evidence>
<gene>
    <name evidence="4" type="ORF">L288_02930</name>
</gene>
<evidence type="ECO:0000259" key="3">
    <source>
        <dbReference type="Pfam" id="PF00582"/>
    </source>
</evidence>
<dbReference type="AlphaFoldDB" id="T0H6Y7"/>
<evidence type="ECO:0000313" key="5">
    <source>
        <dbReference type="Proteomes" id="UP000015525"/>
    </source>
</evidence>
<dbReference type="GO" id="GO:0005737">
    <property type="term" value="C:cytoplasm"/>
    <property type="evidence" value="ECO:0007669"/>
    <property type="project" value="UniProtKB-SubCell"/>
</dbReference>
<dbReference type="PANTHER" id="PTHR46268">
    <property type="entry name" value="STRESS RESPONSE PROTEIN NHAX"/>
    <property type="match status" value="1"/>
</dbReference>
<dbReference type="InterPro" id="IPR006015">
    <property type="entry name" value="Universal_stress_UspA"/>
</dbReference>
<comment type="subcellular location">
    <subcellularLocation>
        <location evidence="2">Cytoplasm</location>
    </subcellularLocation>
</comment>
<dbReference type="PIRSF" id="PIRSF006276">
    <property type="entry name" value="UspA"/>
    <property type="match status" value="1"/>
</dbReference>
<accession>T0H6Y7</accession>
<organism evidence="4 5">
    <name type="scientific">Sphingobium quisquiliarum P25</name>
    <dbReference type="NCBI Taxonomy" id="1329909"/>
    <lineage>
        <taxon>Bacteria</taxon>
        <taxon>Pseudomonadati</taxon>
        <taxon>Pseudomonadota</taxon>
        <taxon>Alphaproteobacteria</taxon>
        <taxon>Sphingomonadales</taxon>
        <taxon>Sphingomonadaceae</taxon>
        <taxon>Sphingobium</taxon>
    </lineage>
</organism>
<sequence length="143" mass="15639">MAFSSILVAIDINDHDHARSALEAARALSVSGAKVHILYVRYFLPVNYEGMITVDFDTQEIGEAQRLIDQWKVEFGLEKATFVSRRGRVRDEVLDEAQHIGADLIVIGSHQPSLSSRVLGSNAAAIVRNSPISVLIARQGKAA</sequence>
<dbReference type="PANTHER" id="PTHR46268:SF6">
    <property type="entry name" value="UNIVERSAL STRESS PROTEIN UP12"/>
    <property type="match status" value="1"/>
</dbReference>
<evidence type="ECO:0000256" key="1">
    <source>
        <dbReference type="ARBA" id="ARBA00008791"/>
    </source>
</evidence>
<feature type="domain" description="UspA" evidence="3">
    <location>
        <begin position="4"/>
        <end position="138"/>
    </location>
</feature>
<comment type="caution">
    <text evidence="4">The sequence shown here is derived from an EMBL/GenBank/DDBJ whole genome shotgun (WGS) entry which is preliminary data.</text>
</comment>